<dbReference type="EMBL" id="DVHC01000010">
    <property type="protein sequence ID" value="HIR58561.1"/>
    <property type="molecule type" value="Genomic_DNA"/>
</dbReference>
<dbReference type="AlphaFoldDB" id="A0A9D1DTD7"/>
<reference evidence="1" key="2">
    <citation type="journal article" date="2021" name="PeerJ">
        <title>Extensive microbial diversity within the chicken gut microbiome revealed by metagenomics and culture.</title>
        <authorList>
            <person name="Gilroy R."/>
            <person name="Ravi A."/>
            <person name="Getino M."/>
            <person name="Pursley I."/>
            <person name="Horton D.L."/>
            <person name="Alikhan N.F."/>
            <person name="Baker D."/>
            <person name="Gharbi K."/>
            <person name="Hall N."/>
            <person name="Watson M."/>
            <person name="Adriaenssens E.M."/>
            <person name="Foster-Nyarko E."/>
            <person name="Jarju S."/>
            <person name="Secka A."/>
            <person name="Antonio M."/>
            <person name="Oren A."/>
            <person name="Chaudhuri R.R."/>
            <person name="La Ragione R."/>
            <person name="Hildebrand F."/>
            <person name="Pallen M.J."/>
        </authorList>
    </citation>
    <scope>NUCLEOTIDE SEQUENCE</scope>
    <source>
        <strain evidence="1">CHK184-20233</strain>
    </source>
</reference>
<evidence type="ECO:0000313" key="2">
    <source>
        <dbReference type="Proteomes" id="UP000824232"/>
    </source>
</evidence>
<organism evidence="1 2">
    <name type="scientific">Candidatus Onthousia excrementipullorum</name>
    <dbReference type="NCBI Taxonomy" id="2840884"/>
    <lineage>
        <taxon>Bacteria</taxon>
        <taxon>Bacillati</taxon>
        <taxon>Bacillota</taxon>
        <taxon>Bacilli</taxon>
        <taxon>Candidatus Onthousia</taxon>
    </lineage>
</organism>
<accession>A0A9D1DTD7</accession>
<reference evidence="1" key="1">
    <citation type="submission" date="2020-10" db="EMBL/GenBank/DDBJ databases">
        <authorList>
            <person name="Gilroy R."/>
        </authorList>
    </citation>
    <scope>NUCLEOTIDE SEQUENCE</scope>
    <source>
        <strain evidence="1">CHK184-20233</strain>
    </source>
</reference>
<proteinExistence type="predicted"/>
<gene>
    <name evidence="1" type="ORF">IAB38_00775</name>
</gene>
<name>A0A9D1DTD7_9FIRM</name>
<comment type="caution">
    <text evidence="1">The sequence shown here is derived from an EMBL/GenBank/DDBJ whole genome shotgun (WGS) entry which is preliminary data.</text>
</comment>
<evidence type="ECO:0000313" key="1">
    <source>
        <dbReference type="EMBL" id="HIR58561.1"/>
    </source>
</evidence>
<protein>
    <submittedName>
        <fullName evidence="1">Uncharacterized protein</fullName>
    </submittedName>
</protein>
<sequence>MIKIIKEEIEIEESLELRLKIICNFCNTAPTIINGSIRRVEHTNLTYIEPHRIIINDNLYLAFNYSNEIYINNLGKKLKLSELENYIRQAYILSKREKLNLFKLIFL</sequence>
<dbReference type="Proteomes" id="UP000824232">
    <property type="component" value="Unassembled WGS sequence"/>
</dbReference>